<evidence type="ECO:0000256" key="1">
    <source>
        <dbReference type="SAM" id="MobiDB-lite"/>
    </source>
</evidence>
<feature type="region of interest" description="Disordered" evidence="1">
    <location>
        <begin position="1"/>
        <end position="30"/>
    </location>
</feature>
<dbReference type="AlphaFoldDB" id="A0A3G8JFT8"/>
<evidence type="ECO:0000313" key="3">
    <source>
        <dbReference type="Proteomes" id="UP000271469"/>
    </source>
</evidence>
<reference evidence="2 3" key="1">
    <citation type="submission" date="2018-11" db="EMBL/GenBank/DDBJ databases">
        <title>Gordonia insulae sp. nov., isolated from an island soil.</title>
        <authorList>
            <person name="Kim Y.S."/>
            <person name="Kim S.B."/>
        </authorList>
    </citation>
    <scope>NUCLEOTIDE SEQUENCE [LARGE SCALE GENOMIC DNA]</scope>
    <source>
        <strain evidence="2 3">MMS17-SY073</strain>
    </source>
</reference>
<gene>
    <name evidence="2" type="ORF">D7316_00029</name>
</gene>
<dbReference type="EMBL" id="CP033972">
    <property type="protein sequence ID" value="AZG43465.1"/>
    <property type="molecule type" value="Genomic_DNA"/>
</dbReference>
<sequence>MSELCTGTARSPLRSLPQGATGTEGTVQGPKTFRTVPVLTSAYTPKGTAGTEISKSFLYAKNESATRGISKSKHRKNATGVTMHNFGPCGPCRVSYPQATEAI</sequence>
<dbReference type="Proteomes" id="UP000271469">
    <property type="component" value="Chromosome"/>
</dbReference>
<proteinExistence type="predicted"/>
<feature type="region of interest" description="Disordered" evidence="1">
    <location>
        <begin position="65"/>
        <end position="84"/>
    </location>
</feature>
<accession>A0A3G8JFT8</accession>
<evidence type="ECO:0000313" key="2">
    <source>
        <dbReference type="EMBL" id="AZG43465.1"/>
    </source>
</evidence>
<organism evidence="2 3">
    <name type="scientific">Gordonia insulae</name>
    <dbReference type="NCBI Taxonomy" id="2420509"/>
    <lineage>
        <taxon>Bacteria</taxon>
        <taxon>Bacillati</taxon>
        <taxon>Actinomycetota</taxon>
        <taxon>Actinomycetes</taxon>
        <taxon>Mycobacteriales</taxon>
        <taxon>Gordoniaceae</taxon>
        <taxon>Gordonia</taxon>
    </lineage>
</organism>
<protein>
    <submittedName>
        <fullName evidence="2">Uncharacterized protein</fullName>
    </submittedName>
</protein>
<keyword evidence="3" id="KW-1185">Reference proteome</keyword>
<dbReference type="KEGG" id="gom:D7316_00029"/>
<name>A0A3G8JFT8_9ACTN</name>